<dbReference type="PATRIC" id="fig|329854.7.peg.2978"/>
<dbReference type="PANTHER" id="PTHR34825:SF1">
    <property type="entry name" value="AAA-ATPASE-LIKE DOMAIN-CONTAINING PROTEIN"/>
    <property type="match status" value="1"/>
</dbReference>
<name>A0A139LB27_9BACE</name>
<organism evidence="3">
    <name type="scientific">Bacteroides intestinalis</name>
    <dbReference type="NCBI Taxonomy" id="329854"/>
    <lineage>
        <taxon>Bacteria</taxon>
        <taxon>Pseudomonadati</taxon>
        <taxon>Bacteroidota</taxon>
        <taxon>Bacteroidia</taxon>
        <taxon>Bacteroidales</taxon>
        <taxon>Bacteroidaceae</taxon>
        <taxon>Bacteroides</taxon>
    </lineage>
</organism>
<keyword evidence="1" id="KW-1133">Transmembrane helix</keyword>
<proteinExistence type="predicted"/>
<sequence length="565" mass="65966">MKVLPSICIIFEEDKLHLGIKNERVHFILFSVYIIFVALMNTIIVEGGKDMGNRIYPIGIQNFEKIRKEGYVYVDKTALMYKLVKSGSYYFLSRPRRFGKSLLISTLEAYFEAKRDLFEGLAVETLEKDWVKRPVFHLDLNIGKYDTPDSLDKILNETLDYWESLYGTRSAETTLALRFAGVVGRAYEQSGERVAILIDEYDKPLLQAIGNEELQREFRNTLKPFYGVLKTMDGCIKFALLTGVTKFGKVSVFSDLNNLNDISMDEPFISICGITEKEIHLNFEEDLHELAAAQKMTYQEVCNELKACYDGYHFTENTDGIYNPFSLLNTFFKMKFGNYWFETGTPTYLVELLRRNHYNLERMAHEETNADVLNCIYGDNEPIPVIFQSGYLTIKGYDKEFGLYRLGFPNREVEEGFIRFLMPFYTRFNQLEAPFEIQRFVREIRSGQPNAFFKRLQSFFADTPYELVKDLELHYQNVLFIVFKLVGFYTQAEYHTSEGRVDLVVKTADYIYVMEFKLEGTAEEALQQIEEKQYALPFEADPRKLFKIGVNFSNKTRNIEKWIIE</sequence>
<evidence type="ECO:0000313" key="3">
    <source>
        <dbReference type="EMBL" id="KXT48647.1"/>
    </source>
</evidence>
<dbReference type="EMBL" id="LTDF01000098">
    <property type="protein sequence ID" value="KXT48647.1"/>
    <property type="molecule type" value="Genomic_DNA"/>
</dbReference>
<keyword evidence="1" id="KW-0812">Transmembrane</keyword>
<keyword evidence="1" id="KW-0472">Membrane</keyword>
<feature type="transmembrane region" description="Helical" evidence="1">
    <location>
        <begin position="25"/>
        <end position="45"/>
    </location>
</feature>
<protein>
    <recommendedName>
        <fullName evidence="2">AAA-ATPase-like domain-containing protein</fullName>
    </recommendedName>
</protein>
<feature type="domain" description="AAA-ATPase-like" evidence="2">
    <location>
        <begin position="57"/>
        <end position="253"/>
    </location>
</feature>
<dbReference type="InterPro" id="IPR018631">
    <property type="entry name" value="AAA-ATPase-like_dom"/>
</dbReference>
<accession>A0A139LB27</accession>
<evidence type="ECO:0000259" key="2">
    <source>
        <dbReference type="Pfam" id="PF09820"/>
    </source>
</evidence>
<dbReference type="Pfam" id="PF08011">
    <property type="entry name" value="PDDEXK_9"/>
    <property type="match status" value="1"/>
</dbReference>
<dbReference type="PANTHER" id="PTHR34825">
    <property type="entry name" value="CONSERVED PROTEIN, WITH A WEAK D-GALACTARATE DEHYDRATASE/ALTRONATE HYDROLASE DOMAIN"/>
    <property type="match status" value="1"/>
</dbReference>
<evidence type="ECO:0000256" key="1">
    <source>
        <dbReference type="SAM" id="Phobius"/>
    </source>
</evidence>
<dbReference type="Proteomes" id="UP000070319">
    <property type="component" value="Unassembled WGS sequence"/>
</dbReference>
<dbReference type="Pfam" id="PF09820">
    <property type="entry name" value="AAA-ATPase_like"/>
    <property type="match status" value="1"/>
</dbReference>
<evidence type="ECO:0000313" key="4">
    <source>
        <dbReference type="Proteomes" id="UP000070319"/>
    </source>
</evidence>
<dbReference type="InterPro" id="IPR012547">
    <property type="entry name" value="PDDEXK_9"/>
</dbReference>
<gene>
    <name evidence="3" type="ORF">HMPREF2531_02924</name>
</gene>
<comment type="caution">
    <text evidence="3">The sequence shown here is derived from an EMBL/GenBank/DDBJ whole genome shotgun (WGS) entry which is preliminary data.</text>
</comment>
<reference evidence="3 4" key="1">
    <citation type="submission" date="2016-02" db="EMBL/GenBank/DDBJ databases">
        <authorList>
            <person name="Wen L."/>
            <person name="He K."/>
            <person name="Yang H."/>
        </authorList>
    </citation>
    <scope>NUCLEOTIDE SEQUENCE [LARGE SCALE GENOMIC DNA]</scope>
    <source>
        <strain evidence="3 4">KLE1704</strain>
    </source>
</reference>
<dbReference type="AlphaFoldDB" id="A0A139LB27"/>